<dbReference type="Pfam" id="PF08228">
    <property type="entry name" value="RNase_P_pop3"/>
    <property type="match status" value="1"/>
</dbReference>
<dbReference type="PANTHER" id="PTHR28272:SF1">
    <property type="entry name" value="RIBONUCLEASES P_MRP PROTEIN SUBUNIT POP3"/>
    <property type="match status" value="1"/>
</dbReference>
<dbReference type="GO" id="GO:0008033">
    <property type="term" value="P:tRNA processing"/>
    <property type="evidence" value="ECO:0007669"/>
    <property type="project" value="InterPro"/>
</dbReference>
<dbReference type="PANTHER" id="PTHR28272">
    <property type="entry name" value="RIBONUCLEASES P/MRP PROTEIN SUBUNIT POP3"/>
    <property type="match status" value="1"/>
</dbReference>
<dbReference type="InParanoid" id="L0PE29"/>
<dbReference type="Proteomes" id="UP000010422">
    <property type="component" value="Unassembled WGS sequence"/>
</dbReference>
<evidence type="ECO:0000313" key="1">
    <source>
        <dbReference type="EMBL" id="CCJ30623.1"/>
    </source>
</evidence>
<dbReference type="AlphaFoldDB" id="L0PE29"/>
<dbReference type="EMBL" id="CAKM01000259">
    <property type="protein sequence ID" value="CCJ30623.1"/>
    <property type="molecule type" value="Genomic_DNA"/>
</dbReference>
<dbReference type="STRING" id="1209962.L0PE29"/>
<dbReference type="VEuPathDB" id="FungiDB:PNEJI1_001075"/>
<sequence>MTLGINETTKRLEMYSKLGMPSSAPPYLKIQEKDEKYTSLLKNNKLVDTLKVIFVCCEDIHSSILYSHFPILCETPNNNSQPGIRLVALPKGSEQQLSKAAGLKRLAAIGIMENTPHSEEIINYIFKKIPPVYIPWLANPTSFQATSIIQTPYKQ</sequence>
<comment type="caution">
    <text evidence="1">The sequence shown here is derived from an EMBL/GenBank/DDBJ whole genome shotgun (WGS) entry which is preliminary data.</text>
</comment>
<dbReference type="InterPro" id="IPR029064">
    <property type="entry name" value="Ribosomal_eL30-like_sf"/>
</dbReference>
<dbReference type="InterPro" id="IPR013241">
    <property type="entry name" value="RNase_P_Pop3"/>
</dbReference>
<name>L0PE29_PNEJI</name>
<dbReference type="GO" id="GO:0006364">
    <property type="term" value="P:rRNA processing"/>
    <property type="evidence" value="ECO:0007669"/>
    <property type="project" value="InterPro"/>
</dbReference>
<organism evidence="2">
    <name type="scientific">Pneumocystis jirovecii</name>
    <name type="common">Human pneumocystis pneumonia agent</name>
    <dbReference type="NCBI Taxonomy" id="42068"/>
    <lineage>
        <taxon>Eukaryota</taxon>
        <taxon>Fungi</taxon>
        <taxon>Dikarya</taxon>
        <taxon>Ascomycota</taxon>
        <taxon>Taphrinomycotina</taxon>
        <taxon>Pneumocystomycetes</taxon>
        <taxon>Pneumocystaceae</taxon>
        <taxon>Pneumocystis</taxon>
    </lineage>
</organism>
<dbReference type="Gene3D" id="3.30.1330.30">
    <property type="match status" value="1"/>
</dbReference>
<dbReference type="SUPFAM" id="SSF55315">
    <property type="entry name" value="L30e-like"/>
    <property type="match status" value="1"/>
</dbReference>
<gene>
    <name evidence="1" type="ORF">PNEJI1_001075</name>
</gene>
<protein>
    <submittedName>
        <fullName evidence="1">Uncharacterized protein</fullName>
    </submittedName>
</protein>
<evidence type="ECO:0000313" key="2">
    <source>
        <dbReference type="Proteomes" id="UP000010422"/>
    </source>
</evidence>
<accession>L0PE29</accession>
<proteinExistence type="predicted"/>
<reference evidence="1 2" key="1">
    <citation type="journal article" date="2012" name="MBio">
        <title>De novo assembly of the Pneumocystis jirovecii genome from a single bronchoalveolar lavage fluid specimen from a patient.</title>
        <authorList>
            <person name="Cisse O.H."/>
            <person name="Pagni M."/>
            <person name="Hauser P.M."/>
        </authorList>
    </citation>
    <scope>NUCLEOTIDE SEQUENCE [LARGE SCALE GENOMIC DNA]</scope>
    <source>
        <strain evidence="1 2">SE8</strain>
    </source>
</reference>